<evidence type="ECO:0000313" key="2">
    <source>
        <dbReference type="Proteomes" id="UP000287394"/>
    </source>
</evidence>
<organism evidence="1 2">
    <name type="scientific">Capsulimonas corticalis</name>
    <dbReference type="NCBI Taxonomy" id="2219043"/>
    <lineage>
        <taxon>Bacteria</taxon>
        <taxon>Bacillati</taxon>
        <taxon>Armatimonadota</taxon>
        <taxon>Armatimonadia</taxon>
        <taxon>Capsulimonadales</taxon>
        <taxon>Capsulimonadaceae</taxon>
        <taxon>Capsulimonas</taxon>
    </lineage>
</organism>
<dbReference type="Proteomes" id="UP000287394">
    <property type="component" value="Chromosome"/>
</dbReference>
<dbReference type="Gene3D" id="3.30.700.10">
    <property type="entry name" value="Glycoprotein, Type 4 Pilin"/>
    <property type="match status" value="1"/>
</dbReference>
<dbReference type="Pfam" id="PF07963">
    <property type="entry name" value="N_methyl"/>
    <property type="match status" value="1"/>
</dbReference>
<dbReference type="RefSeq" id="WP_119325096.1">
    <property type="nucleotide sequence ID" value="NZ_AP025739.1"/>
</dbReference>
<dbReference type="AlphaFoldDB" id="A0A402D6K7"/>
<dbReference type="KEGG" id="ccot:CCAX7_26430"/>
<evidence type="ECO:0000313" key="1">
    <source>
        <dbReference type="EMBL" id="BDI30592.1"/>
    </source>
</evidence>
<dbReference type="PROSITE" id="PS00409">
    <property type="entry name" value="PROKAR_NTER_METHYL"/>
    <property type="match status" value="1"/>
</dbReference>
<protein>
    <submittedName>
        <fullName evidence="1">Uncharacterized protein</fullName>
    </submittedName>
</protein>
<dbReference type="InterPro" id="IPR011453">
    <property type="entry name" value="DUF1559"/>
</dbReference>
<accession>A0A402D6K7</accession>
<keyword evidence="2" id="KW-1185">Reference proteome</keyword>
<dbReference type="InterPro" id="IPR045584">
    <property type="entry name" value="Pilin-like"/>
</dbReference>
<dbReference type="Pfam" id="PF07596">
    <property type="entry name" value="SBP_bac_10"/>
    <property type="match status" value="1"/>
</dbReference>
<dbReference type="PANTHER" id="PTHR30093:SF2">
    <property type="entry name" value="TYPE II SECRETION SYSTEM PROTEIN H"/>
    <property type="match status" value="1"/>
</dbReference>
<dbReference type="NCBIfam" id="TIGR02532">
    <property type="entry name" value="IV_pilin_GFxxxE"/>
    <property type="match status" value="1"/>
</dbReference>
<name>A0A402D6K7_9BACT</name>
<sequence length="256" mass="28011">MNSLSNRASQRGFTLIELLVVIAIIAVLAAILFPVFAKAREKARQVSCASNLKQIGLALLQYTQDYDEKMMTDWDGQHSYKQSIQIYMKSAQLWSCPSNPHNQEIGNAADPAQGMPAIVRSYAANPRLICPGWAGPSPGIAMINEPSTRIVICDSTYEWGVMYTDWNPLNGRHDMRDNGFAGHTDNMDCLFMDGHVKGLKPTATTTPVNMWGTMDDNTGGGDCDTGWPAKYVSGINCTQVSPGQVAAAGELQQKYQ</sequence>
<dbReference type="SUPFAM" id="SSF54523">
    <property type="entry name" value="Pili subunits"/>
    <property type="match status" value="1"/>
</dbReference>
<reference evidence="1 2" key="1">
    <citation type="journal article" date="2019" name="Int. J. Syst. Evol. Microbiol.">
        <title>Capsulimonas corticalis gen. nov., sp. nov., an aerobic capsulated bacterium, of a novel bacterial order, Capsulimonadales ord. nov., of the class Armatimonadia of the phylum Armatimonadetes.</title>
        <authorList>
            <person name="Li J."/>
            <person name="Kudo C."/>
            <person name="Tonouchi A."/>
        </authorList>
    </citation>
    <scope>NUCLEOTIDE SEQUENCE [LARGE SCALE GENOMIC DNA]</scope>
    <source>
        <strain evidence="1 2">AX-7</strain>
    </source>
</reference>
<dbReference type="EMBL" id="AP025739">
    <property type="protein sequence ID" value="BDI30592.1"/>
    <property type="molecule type" value="Genomic_DNA"/>
</dbReference>
<proteinExistence type="predicted"/>
<gene>
    <name evidence="1" type="ORF">CCAX7_26430</name>
</gene>
<dbReference type="OrthoDB" id="241541at2"/>
<dbReference type="PANTHER" id="PTHR30093">
    <property type="entry name" value="GENERAL SECRETION PATHWAY PROTEIN G"/>
    <property type="match status" value="1"/>
</dbReference>
<dbReference type="InterPro" id="IPR012902">
    <property type="entry name" value="N_methyl_site"/>
</dbReference>